<evidence type="ECO:0000313" key="2">
    <source>
        <dbReference type="EMBL" id="SDD39447.1"/>
    </source>
</evidence>
<dbReference type="AlphaFoldDB" id="A0A1G6UFS2"/>
<evidence type="ECO:0000313" key="3">
    <source>
        <dbReference type="Proteomes" id="UP000198501"/>
    </source>
</evidence>
<protein>
    <submittedName>
        <fullName evidence="2">Uncharacterized protein</fullName>
    </submittedName>
</protein>
<reference evidence="2 3" key="1">
    <citation type="submission" date="2016-10" db="EMBL/GenBank/DDBJ databases">
        <authorList>
            <person name="de Groot N.N."/>
        </authorList>
    </citation>
    <scope>NUCLEOTIDE SEQUENCE [LARGE SCALE GENOMIC DNA]</scope>
    <source>
        <strain evidence="2 3">DSM 23406</strain>
    </source>
</reference>
<dbReference type="EMBL" id="FNAL01000001">
    <property type="protein sequence ID" value="SDD39447.1"/>
    <property type="molecule type" value="Genomic_DNA"/>
</dbReference>
<evidence type="ECO:0000256" key="1">
    <source>
        <dbReference type="SAM" id="MobiDB-lite"/>
    </source>
</evidence>
<accession>A0A1G6UFS2</accession>
<feature type="region of interest" description="Disordered" evidence="1">
    <location>
        <begin position="20"/>
        <end position="46"/>
    </location>
</feature>
<feature type="compositionally biased region" description="Basic and acidic residues" evidence="1">
    <location>
        <begin position="35"/>
        <end position="46"/>
    </location>
</feature>
<organism evidence="2 3">
    <name type="scientific">Psychrobacter pacificensis</name>
    <dbReference type="NCBI Taxonomy" id="112002"/>
    <lineage>
        <taxon>Bacteria</taxon>
        <taxon>Pseudomonadati</taxon>
        <taxon>Pseudomonadota</taxon>
        <taxon>Gammaproteobacteria</taxon>
        <taxon>Moraxellales</taxon>
        <taxon>Moraxellaceae</taxon>
        <taxon>Psychrobacter</taxon>
    </lineage>
</organism>
<sequence length="46" mass="5105">MGNTSPLAKSVFNYSLNTSLPPKNPPLIIKPNKVNKTDSDRAYRCL</sequence>
<proteinExistence type="predicted"/>
<dbReference type="Proteomes" id="UP000198501">
    <property type="component" value="Unassembled WGS sequence"/>
</dbReference>
<gene>
    <name evidence="2" type="ORF">SAMN05660405_00203</name>
</gene>
<name>A0A1G6UFS2_9GAMM</name>